<gene>
    <name evidence="4" type="ORF">METZ01_LOCUS465660</name>
</gene>
<dbReference type="GO" id="GO:0016301">
    <property type="term" value="F:kinase activity"/>
    <property type="evidence" value="ECO:0007669"/>
    <property type="project" value="UniProtKB-KW"/>
</dbReference>
<evidence type="ECO:0000259" key="3">
    <source>
        <dbReference type="Pfam" id="PF00294"/>
    </source>
</evidence>
<dbReference type="InterPro" id="IPR029056">
    <property type="entry name" value="Ribokinase-like"/>
</dbReference>
<dbReference type="InterPro" id="IPR011611">
    <property type="entry name" value="PfkB_dom"/>
</dbReference>
<feature type="domain" description="Carbohydrate kinase PfkB" evidence="3">
    <location>
        <begin position="26"/>
        <end position="199"/>
    </location>
</feature>
<dbReference type="Gene3D" id="3.40.1190.20">
    <property type="match status" value="1"/>
</dbReference>
<accession>A0A383AXV9</accession>
<protein>
    <recommendedName>
        <fullName evidence="3">Carbohydrate kinase PfkB domain-containing protein</fullName>
    </recommendedName>
</protein>
<dbReference type="InterPro" id="IPR002173">
    <property type="entry name" value="Carboh/pur_kinase_PfkB_CS"/>
</dbReference>
<proteinExistence type="predicted"/>
<evidence type="ECO:0000256" key="1">
    <source>
        <dbReference type="ARBA" id="ARBA00022679"/>
    </source>
</evidence>
<name>A0A383AXV9_9ZZZZ</name>
<dbReference type="PROSITE" id="PS00583">
    <property type="entry name" value="PFKB_KINASES_1"/>
    <property type="match status" value="1"/>
</dbReference>
<organism evidence="4">
    <name type="scientific">marine metagenome</name>
    <dbReference type="NCBI Taxonomy" id="408172"/>
    <lineage>
        <taxon>unclassified sequences</taxon>
        <taxon>metagenomes</taxon>
        <taxon>ecological metagenomes</taxon>
    </lineage>
</organism>
<evidence type="ECO:0000313" key="4">
    <source>
        <dbReference type="EMBL" id="SVE12806.1"/>
    </source>
</evidence>
<dbReference type="SUPFAM" id="SSF53613">
    <property type="entry name" value="Ribokinase-like"/>
    <property type="match status" value="1"/>
</dbReference>
<feature type="non-terminal residue" evidence="4">
    <location>
        <position position="202"/>
    </location>
</feature>
<dbReference type="AlphaFoldDB" id="A0A383AXV9"/>
<reference evidence="4" key="1">
    <citation type="submission" date="2018-05" db="EMBL/GenBank/DDBJ databases">
        <authorList>
            <person name="Lanie J.A."/>
            <person name="Ng W.-L."/>
            <person name="Kazmierczak K.M."/>
            <person name="Andrzejewski T.M."/>
            <person name="Davidsen T.M."/>
            <person name="Wayne K.J."/>
            <person name="Tettelin H."/>
            <person name="Glass J.I."/>
            <person name="Rusch D."/>
            <person name="Podicherti R."/>
            <person name="Tsui H.-C.T."/>
            <person name="Winkler M.E."/>
        </authorList>
    </citation>
    <scope>NUCLEOTIDE SEQUENCE</scope>
</reference>
<sequence>MNVFVSGSLAYDRIMDFPGRFSDHIMPDKIHNLNVSFNVNSLVERPGGTAGNISYCLVLLGEKPHTLATIGYDYSRYFAWMDKSNVPKNGVKIVETQPTAGAYITTDIEDNQITGFHPGAMMFTSDFDFDIFKAEESIGILAPGNLDDMINYSRIYKEKGIRHIFDPGQSLPIWTGDGLKECIDGAEILIANDYEMGLISRS</sequence>
<keyword evidence="1" id="KW-0808">Transferase</keyword>
<evidence type="ECO:0000256" key="2">
    <source>
        <dbReference type="ARBA" id="ARBA00022777"/>
    </source>
</evidence>
<dbReference type="EMBL" id="UINC01195988">
    <property type="protein sequence ID" value="SVE12806.1"/>
    <property type="molecule type" value="Genomic_DNA"/>
</dbReference>
<keyword evidence="2" id="KW-0418">Kinase</keyword>
<dbReference type="Pfam" id="PF00294">
    <property type="entry name" value="PfkB"/>
    <property type="match status" value="1"/>
</dbReference>